<dbReference type="InterPro" id="IPR029063">
    <property type="entry name" value="SAM-dependent_MTases_sf"/>
</dbReference>
<dbReference type="SUPFAM" id="SSF47757">
    <property type="entry name" value="Chemotaxis receptor methyltransferase CheR, N-terminal domain"/>
    <property type="match status" value="1"/>
</dbReference>
<dbReference type="SMART" id="SM00138">
    <property type="entry name" value="MeTrc"/>
    <property type="match status" value="1"/>
</dbReference>
<reference evidence="7 8" key="1">
    <citation type="submission" date="2022-03" db="EMBL/GenBank/DDBJ databases">
        <authorList>
            <person name="Koch H."/>
        </authorList>
    </citation>
    <scope>NUCLEOTIDE SEQUENCE [LARGE SCALE GENOMIC DNA]</scope>
    <source>
        <strain evidence="7 8">G1</strain>
    </source>
</reference>
<accession>A0ABN8HJG0</accession>
<dbReference type="CDD" id="cd02440">
    <property type="entry name" value="AdoMet_MTases"/>
    <property type="match status" value="1"/>
</dbReference>
<evidence type="ECO:0000259" key="6">
    <source>
        <dbReference type="PROSITE" id="PS50123"/>
    </source>
</evidence>
<evidence type="ECO:0000256" key="3">
    <source>
        <dbReference type="ARBA" id="ARBA00022603"/>
    </source>
</evidence>
<evidence type="ECO:0000313" key="7">
    <source>
        <dbReference type="EMBL" id="CAH2031219.1"/>
    </source>
</evidence>
<dbReference type="InterPro" id="IPR026024">
    <property type="entry name" value="Chemotaxis_MeTrfase_CheR"/>
</dbReference>
<keyword evidence="5" id="KW-0949">S-adenosyl-L-methionine</keyword>
<evidence type="ECO:0000256" key="1">
    <source>
        <dbReference type="ARBA" id="ARBA00001541"/>
    </source>
</evidence>
<dbReference type="Proteomes" id="UP001295463">
    <property type="component" value="Chromosome"/>
</dbReference>
<dbReference type="InterPro" id="IPR022642">
    <property type="entry name" value="CheR_C"/>
</dbReference>
<dbReference type="PANTHER" id="PTHR24422:SF26">
    <property type="entry name" value="CHEMOTAXIS PROTEIN METHYLTRANSFERASE"/>
    <property type="match status" value="1"/>
</dbReference>
<dbReference type="PIRSF" id="PIRSF000410">
    <property type="entry name" value="CheR"/>
    <property type="match status" value="1"/>
</dbReference>
<keyword evidence="4 7" id="KW-0808">Transferase</keyword>
<feature type="domain" description="CheR-type methyltransferase" evidence="6">
    <location>
        <begin position="16"/>
        <end position="292"/>
    </location>
</feature>
<dbReference type="Gene3D" id="1.10.155.10">
    <property type="entry name" value="Chemotaxis receptor methyltransferase CheR, N-terminal domain"/>
    <property type="match status" value="1"/>
</dbReference>
<evidence type="ECO:0000313" key="8">
    <source>
        <dbReference type="Proteomes" id="UP001295463"/>
    </source>
</evidence>
<dbReference type="PRINTS" id="PR00996">
    <property type="entry name" value="CHERMTFRASE"/>
</dbReference>
<proteinExistence type="predicted"/>
<evidence type="ECO:0000256" key="4">
    <source>
        <dbReference type="ARBA" id="ARBA00022679"/>
    </source>
</evidence>
<name>A0ABN8HJG0_9BACT</name>
<dbReference type="Pfam" id="PF01739">
    <property type="entry name" value="CheR"/>
    <property type="match status" value="1"/>
</dbReference>
<dbReference type="GO" id="GO:0032259">
    <property type="term" value="P:methylation"/>
    <property type="evidence" value="ECO:0007669"/>
    <property type="project" value="UniProtKB-KW"/>
</dbReference>
<dbReference type="InterPro" id="IPR050903">
    <property type="entry name" value="Bact_Chemotaxis_MeTrfase"/>
</dbReference>
<dbReference type="GO" id="GO:0008983">
    <property type="term" value="F:protein-glutamate O-methyltransferase activity"/>
    <property type="evidence" value="ECO:0007669"/>
    <property type="project" value="UniProtKB-EC"/>
</dbReference>
<comment type="catalytic activity">
    <reaction evidence="1">
        <text>L-glutamyl-[protein] + S-adenosyl-L-methionine = [protein]-L-glutamate 5-O-methyl ester + S-adenosyl-L-homocysteine</text>
        <dbReference type="Rhea" id="RHEA:24452"/>
        <dbReference type="Rhea" id="RHEA-COMP:10208"/>
        <dbReference type="Rhea" id="RHEA-COMP:10311"/>
        <dbReference type="ChEBI" id="CHEBI:29973"/>
        <dbReference type="ChEBI" id="CHEBI:57856"/>
        <dbReference type="ChEBI" id="CHEBI:59789"/>
        <dbReference type="ChEBI" id="CHEBI:82795"/>
        <dbReference type="EC" id="2.1.1.80"/>
    </reaction>
</comment>
<gene>
    <name evidence="7" type="primary">cheR</name>
    <name evidence="7" type="ORF">GEAMG1_1389</name>
</gene>
<dbReference type="EC" id="2.1.1.80" evidence="2"/>
<dbReference type="SUPFAM" id="SSF53335">
    <property type="entry name" value="S-adenosyl-L-methionine-dependent methyltransferases"/>
    <property type="match status" value="1"/>
</dbReference>
<dbReference type="Pfam" id="PF03705">
    <property type="entry name" value="CheR_N"/>
    <property type="match status" value="1"/>
</dbReference>
<dbReference type="Gene3D" id="3.40.50.150">
    <property type="entry name" value="Vaccinia Virus protein VP39"/>
    <property type="match status" value="1"/>
</dbReference>
<dbReference type="InterPro" id="IPR000780">
    <property type="entry name" value="CheR_MeTrfase"/>
</dbReference>
<dbReference type="InterPro" id="IPR036804">
    <property type="entry name" value="CheR_N_sf"/>
</dbReference>
<evidence type="ECO:0000256" key="2">
    <source>
        <dbReference type="ARBA" id="ARBA00012534"/>
    </source>
</evidence>
<dbReference type="RefSeq" id="WP_305732055.1">
    <property type="nucleotide sequence ID" value="NZ_OW150024.1"/>
</dbReference>
<organism evidence="7 8">
    <name type="scientific">Trichlorobacter ammonificans</name>
    <dbReference type="NCBI Taxonomy" id="2916410"/>
    <lineage>
        <taxon>Bacteria</taxon>
        <taxon>Pseudomonadati</taxon>
        <taxon>Thermodesulfobacteriota</taxon>
        <taxon>Desulfuromonadia</taxon>
        <taxon>Geobacterales</taxon>
        <taxon>Geobacteraceae</taxon>
        <taxon>Trichlorobacter</taxon>
    </lineage>
</organism>
<sequence>MTRGRNSGTMIPPLCTMSDREFEQFSRFIYDEAGIKMPPAKKTMLEARLQKRLKALDIHSFREYADFVFSDTGRDQELIHLIDVVTTNKTDFFREPHHFDFLVRHAIPAMRETRDAGESPLNPFRIWSAGCSTGEEPYTMAMVLAEYAASHPGFRFSILASDICTRVLQSAASAVYTEERTDTIPLPLKKKYLLRSKDRSRGLVRIAPVLRSMISFKRVNFMDDHFGIQEKQDVIFCRNVIIYFDKETQAALMRKFHRHLQPGGFLFIGHSETLNGLDVPFTQVGNTVYRRN</sequence>
<protein>
    <recommendedName>
        <fullName evidence="2">protein-glutamate O-methyltransferase</fullName>
        <ecNumber evidence="2">2.1.1.80</ecNumber>
    </recommendedName>
</protein>
<evidence type="ECO:0000256" key="5">
    <source>
        <dbReference type="ARBA" id="ARBA00022691"/>
    </source>
</evidence>
<keyword evidence="8" id="KW-1185">Reference proteome</keyword>
<dbReference type="EMBL" id="OW150024">
    <property type="protein sequence ID" value="CAH2031219.1"/>
    <property type="molecule type" value="Genomic_DNA"/>
</dbReference>
<dbReference type="InterPro" id="IPR022641">
    <property type="entry name" value="CheR_N"/>
</dbReference>
<keyword evidence="3 7" id="KW-0489">Methyltransferase</keyword>
<dbReference type="PROSITE" id="PS50123">
    <property type="entry name" value="CHER"/>
    <property type="match status" value="1"/>
</dbReference>
<dbReference type="PANTHER" id="PTHR24422">
    <property type="entry name" value="CHEMOTAXIS PROTEIN METHYLTRANSFERASE"/>
    <property type="match status" value="1"/>
</dbReference>